<feature type="domain" description="Peptidase M16 N-terminal" evidence="10">
    <location>
        <begin position="44"/>
        <end position="170"/>
    </location>
</feature>
<dbReference type="Pfam" id="PF00675">
    <property type="entry name" value="Peptidase_M16"/>
    <property type="match status" value="1"/>
</dbReference>
<dbReference type="AlphaFoldDB" id="A0A5Q0CEZ7"/>
<dbReference type="InterPro" id="IPR011765">
    <property type="entry name" value="Pept_M16_N"/>
</dbReference>
<evidence type="ECO:0000259" key="10">
    <source>
        <dbReference type="Pfam" id="PF00675"/>
    </source>
</evidence>
<evidence type="ECO:0000256" key="9">
    <source>
        <dbReference type="SAM" id="SignalP"/>
    </source>
</evidence>
<dbReference type="Gene3D" id="3.30.830.10">
    <property type="entry name" value="Metalloenzyme, LuxS/M16 peptidase-like"/>
    <property type="match status" value="3"/>
</dbReference>
<dbReference type="SUPFAM" id="SSF63411">
    <property type="entry name" value="LuxS/MPP-like metallohydrolase"/>
    <property type="match status" value="3"/>
</dbReference>
<keyword evidence="12" id="KW-0614">Plasmid</keyword>
<dbReference type="OrthoDB" id="9811314at2"/>
<dbReference type="PROSITE" id="PS51257">
    <property type="entry name" value="PROKAR_LIPOPROTEIN"/>
    <property type="match status" value="1"/>
</dbReference>
<dbReference type="GO" id="GO:0046872">
    <property type="term" value="F:metal ion binding"/>
    <property type="evidence" value="ECO:0007669"/>
    <property type="project" value="UniProtKB-KW"/>
</dbReference>
<keyword evidence="5" id="KW-0378">Hydrolase</keyword>
<keyword evidence="4" id="KW-0479">Metal-binding</keyword>
<comment type="similarity">
    <text evidence="2 8">Belongs to the peptidase M16 family.</text>
</comment>
<comment type="cofactor">
    <cofactor evidence="1">
        <name>Zn(2+)</name>
        <dbReference type="ChEBI" id="CHEBI:29105"/>
    </cofactor>
</comment>
<evidence type="ECO:0000256" key="8">
    <source>
        <dbReference type="RuleBase" id="RU004447"/>
    </source>
</evidence>
<dbReference type="Proteomes" id="UP000326881">
    <property type="component" value="Plasmid unnamed"/>
</dbReference>
<evidence type="ECO:0000256" key="7">
    <source>
        <dbReference type="ARBA" id="ARBA00023049"/>
    </source>
</evidence>
<dbReference type="KEGG" id="rgr:FZ934_19250"/>
<dbReference type="PANTHER" id="PTHR43690:SF17">
    <property type="entry name" value="PROTEIN YHJJ"/>
    <property type="match status" value="1"/>
</dbReference>
<proteinExistence type="inferred from homology"/>
<dbReference type="Pfam" id="PF05193">
    <property type="entry name" value="Peptidase_M16_C"/>
    <property type="match status" value="1"/>
</dbReference>
<evidence type="ECO:0000256" key="4">
    <source>
        <dbReference type="ARBA" id="ARBA00022723"/>
    </source>
</evidence>
<evidence type="ECO:0000256" key="6">
    <source>
        <dbReference type="ARBA" id="ARBA00022833"/>
    </source>
</evidence>
<evidence type="ECO:0000313" key="13">
    <source>
        <dbReference type="Proteomes" id="UP000326881"/>
    </source>
</evidence>
<protein>
    <submittedName>
        <fullName evidence="12">Insulinase family protein</fullName>
    </submittedName>
</protein>
<gene>
    <name evidence="12" type="ORF">FZ934_19250</name>
</gene>
<sequence>MIGFIIRAVFAALILLSVSCAMADDAQWDPKLTRGTLDNGLNYVLYDSGRPEDPFNIRLIVHAGSVDEDQPSGIAHMLEHMVFQTTEAHPEGMHRYIQSIGWRQGVQVNAVTRESETQYMVRTRPHDALDLVGSLAFTADLAFGAELRADDWSRERSIILEELRQGDSVADRISRRKKAALRVGSRYVERSTIGTRQSIETASIKDIRAFYDRFYVASNMTLIVSGHIDKASAEAAIKRLFGTAPKRPKPDRSYVDLPLKNGLSVGMVQDSAGTSSQTTFAFRMAMPDRTSEDGQFAYLQKYLLTRLIRDAIRDQEPHYAKAVKSMGFVAQETTEHRLILAFSAGGQEHDSALKVVLEVIERLRRNGIDADRFEKELAAARRVNESNIAAAANRTYAEWEDRIASAVLIGSVVDDPAARSARTRKLLDCMRLADLERRMREMLSTPDQVLFYQAPGSVQLTLPTVAKVEEMRDALSGMEKLPALPPVEKIVEAPEAPAPRLPSTAVVANSGSIISERRLKDPEIIEWSLSNSDRVVWLVRDTPDHKVYLSGQTQAGFDNAEFGSLVSQTAIQLWTQSGYRFWTQDEYERWKKAQPAGLAWSYALNSSVLNVAGVASPEMLPELFKRYAMDVAFGDVREEAMEEVRDDLVSLDHRPDDFSRLLYGEVEKPGAEQLASMTADRLSVAARALLAQPVHWFVVGPAPTDETRGAFAQRIGSVARAHALTPAPALQRQGYRVERVSSDRPDRSQVRISFFTPLDWTPEASFLASALTPVTQQALKNELRYELGGVYTLKFELELDAATNRAIGTLSFYCAPGREEELADAAVKVLAGMPGIAAGTDTARIKADIDFAETGRLADPNTWLRRLALSYRRYGDAEYLQRMHGLSRQLTNAVFAAQAKEIFKTSNLALSIASPGGDAQEP</sequence>
<organism evidence="12 13">
    <name type="scientific">Rhizobium grahamii</name>
    <dbReference type="NCBI Taxonomy" id="1120045"/>
    <lineage>
        <taxon>Bacteria</taxon>
        <taxon>Pseudomonadati</taxon>
        <taxon>Pseudomonadota</taxon>
        <taxon>Alphaproteobacteria</taxon>
        <taxon>Hyphomicrobiales</taxon>
        <taxon>Rhizobiaceae</taxon>
        <taxon>Rhizobium/Agrobacterium group</taxon>
        <taxon>Rhizobium</taxon>
    </lineage>
</organism>
<evidence type="ECO:0000256" key="1">
    <source>
        <dbReference type="ARBA" id="ARBA00001947"/>
    </source>
</evidence>
<dbReference type="InterPro" id="IPR050626">
    <property type="entry name" value="Peptidase_M16"/>
</dbReference>
<dbReference type="InterPro" id="IPR007863">
    <property type="entry name" value="Peptidase_M16_C"/>
</dbReference>
<reference evidence="12 13" key="1">
    <citation type="submission" date="2019-08" db="EMBL/GenBank/DDBJ databases">
        <title>Prosopis cineraria nodule microbiome.</title>
        <authorList>
            <person name="Ali R."/>
            <person name="Chaluvadi S.R."/>
            <person name="Wang X."/>
        </authorList>
    </citation>
    <scope>NUCLEOTIDE SEQUENCE [LARGE SCALE GENOMIC DNA]</scope>
    <source>
        <strain evidence="12 13">BG7</strain>
        <plasmid evidence="12 13">unnamed</plasmid>
    </source>
</reference>
<dbReference type="PANTHER" id="PTHR43690">
    <property type="entry name" value="NARDILYSIN"/>
    <property type="match status" value="1"/>
</dbReference>
<evidence type="ECO:0000256" key="5">
    <source>
        <dbReference type="ARBA" id="ARBA00022801"/>
    </source>
</evidence>
<accession>A0A5Q0CEZ7</accession>
<dbReference type="EMBL" id="CP043499">
    <property type="protein sequence ID" value="QFY62531.1"/>
    <property type="molecule type" value="Genomic_DNA"/>
</dbReference>
<dbReference type="GO" id="GO:0004222">
    <property type="term" value="F:metalloendopeptidase activity"/>
    <property type="evidence" value="ECO:0007669"/>
    <property type="project" value="InterPro"/>
</dbReference>
<feature type="signal peptide" evidence="9">
    <location>
        <begin position="1"/>
        <end position="23"/>
    </location>
</feature>
<dbReference type="GO" id="GO:0006508">
    <property type="term" value="P:proteolysis"/>
    <property type="evidence" value="ECO:0007669"/>
    <property type="project" value="UniProtKB-KW"/>
</dbReference>
<dbReference type="InterPro" id="IPR001431">
    <property type="entry name" value="Pept_M16_Zn_BS"/>
</dbReference>
<dbReference type="RefSeq" id="WP_153272523.1">
    <property type="nucleotide sequence ID" value="NZ_CP043499.1"/>
</dbReference>
<evidence type="ECO:0000256" key="3">
    <source>
        <dbReference type="ARBA" id="ARBA00022670"/>
    </source>
</evidence>
<keyword evidence="9" id="KW-0732">Signal</keyword>
<feature type="chain" id="PRO_5024789015" evidence="9">
    <location>
        <begin position="24"/>
        <end position="922"/>
    </location>
</feature>
<keyword evidence="6" id="KW-0862">Zinc</keyword>
<dbReference type="PROSITE" id="PS00143">
    <property type="entry name" value="INSULINASE"/>
    <property type="match status" value="1"/>
</dbReference>
<keyword evidence="13" id="KW-1185">Reference proteome</keyword>
<evidence type="ECO:0000256" key="2">
    <source>
        <dbReference type="ARBA" id="ARBA00007261"/>
    </source>
</evidence>
<evidence type="ECO:0000259" key="11">
    <source>
        <dbReference type="Pfam" id="PF05193"/>
    </source>
</evidence>
<feature type="domain" description="Peptidase M16 C-terminal" evidence="11">
    <location>
        <begin position="203"/>
        <end position="377"/>
    </location>
</feature>
<name>A0A5Q0CEZ7_9HYPH</name>
<keyword evidence="3" id="KW-0645">Protease</keyword>
<evidence type="ECO:0000313" key="12">
    <source>
        <dbReference type="EMBL" id="QFY62531.1"/>
    </source>
</evidence>
<dbReference type="InterPro" id="IPR011249">
    <property type="entry name" value="Metalloenz_LuxS/M16"/>
</dbReference>
<keyword evidence="7" id="KW-0482">Metalloprotease</keyword>
<geneLocation type="plasmid" evidence="12 13">
    <name>unnamed</name>
</geneLocation>